<name>A0A062V8J2_9EURY</name>
<dbReference type="InterPro" id="IPR036389">
    <property type="entry name" value="RNase_III_sf"/>
</dbReference>
<dbReference type="PROSITE" id="PS50142">
    <property type="entry name" value="RNASE_3_2"/>
    <property type="match status" value="1"/>
</dbReference>
<protein>
    <submittedName>
        <fullName evidence="2">DsRNA-specific ribonuclease</fullName>
    </submittedName>
</protein>
<evidence type="ECO:0000259" key="1">
    <source>
        <dbReference type="PROSITE" id="PS50142"/>
    </source>
</evidence>
<dbReference type="GO" id="GO:0004525">
    <property type="term" value="F:ribonuclease III activity"/>
    <property type="evidence" value="ECO:0007669"/>
    <property type="project" value="InterPro"/>
</dbReference>
<dbReference type="Pfam" id="PF00636">
    <property type="entry name" value="Ribonuclease_3"/>
    <property type="match status" value="1"/>
</dbReference>
<comment type="caution">
    <text evidence="2">The sequence shown here is derived from an EMBL/GenBank/DDBJ whole genome shotgun (WGS) entry which is preliminary data.</text>
</comment>
<keyword evidence="3" id="KW-1185">Reference proteome</keyword>
<dbReference type="InterPro" id="IPR000999">
    <property type="entry name" value="RNase_III_dom"/>
</dbReference>
<dbReference type="Proteomes" id="UP000027153">
    <property type="component" value="Unassembled WGS sequence"/>
</dbReference>
<organism evidence="2 3">
    <name type="scientific">Candidatus Methanoperedens nitratireducens</name>
    <dbReference type="NCBI Taxonomy" id="1392998"/>
    <lineage>
        <taxon>Archaea</taxon>
        <taxon>Methanobacteriati</taxon>
        <taxon>Methanobacteriota</taxon>
        <taxon>Stenosarchaea group</taxon>
        <taxon>Methanomicrobia</taxon>
        <taxon>Methanosarcinales</taxon>
        <taxon>ANME-2 cluster</taxon>
        <taxon>Candidatus Methanoperedentaceae</taxon>
        <taxon>Candidatus Methanoperedens</taxon>
    </lineage>
</organism>
<dbReference type="Gene3D" id="1.10.1520.10">
    <property type="entry name" value="Ribonuclease III domain"/>
    <property type="match status" value="1"/>
</dbReference>
<dbReference type="GO" id="GO:0006396">
    <property type="term" value="P:RNA processing"/>
    <property type="evidence" value="ECO:0007669"/>
    <property type="project" value="InterPro"/>
</dbReference>
<accession>A0A062V8J2</accession>
<evidence type="ECO:0000313" key="3">
    <source>
        <dbReference type="Proteomes" id="UP000027153"/>
    </source>
</evidence>
<dbReference type="RefSeq" id="WP_157833989.1">
    <property type="nucleotide sequence ID" value="NZ_JMIY01000002.1"/>
</dbReference>
<feature type="domain" description="RNase III" evidence="1">
    <location>
        <begin position="13"/>
        <end position="161"/>
    </location>
</feature>
<dbReference type="OrthoDB" id="104878at2157"/>
<sequence length="173" mass="19533">MNDNIHNIKKSKIVELERNINYNFTEPDLVVLSFIQPSIINIFRELYTDSSKLNLNIDFEPYLSMGDAAKVLALFGDAAISLALLMKTPWQPDIPNAGWLTIQRAEYAKNKNLAKICDKWGLYDFRIHFDSNQSENSGEKINHAKGTIVEALFGVVYIEAGLDQVILSVDALK</sequence>
<dbReference type="EMBL" id="JMIY01000002">
    <property type="protein sequence ID" value="KCZ72868.1"/>
    <property type="molecule type" value="Genomic_DNA"/>
</dbReference>
<dbReference type="SUPFAM" id="SSF69065">
    <property type="entry name" value="RNase III domain-like"/>
    <property type="match status" value="1"/>
</dbReference>
<gene>
    <name evidence="2" type="ORF">ANME2D_01303</name>
</gene>
<evidence type="ECO:0000313" key="2">
    <source>
        <dbReference type="EMBL" id="KCZ72868.1"/>
    </source>
</evidence>
<proteinExistence type="predicted"/>
<dbReference type="AlphaFoldDB" id="A0A062V8J2"/>
<reference evidence="2 3" key="1">
    <citation type="journal article" date="2013" name="Nature">
        <title>Anaerobic oxidation of methane coupled to nitrate reduction in a novel archaeal lineage.</title>
        <authorList>
            <person name="Haroon M.F."/>
            <person name="Hu S."/>
            <person name="Shi Y."/>
            <person name="Imelfort M."/>
            <person name="Keller J."/>
            <person name="Hugenholtz P."/>
            <person name="Yuan Z."/>
            <person name="Tyson G.W."/>
        </authorList>
    </citation>
    <scope>NUCLEOTIDE SEQUENCE [LARGE SCALE GENOMIC DNA]</scope>
    <source>
        <strain evidence="2 3">ANME-2d</strain>
    </source>
</reference>